<keyword evidence="2" id="KW-1185">Reference proteome</keyword>
<evidence type="ECO:0000313" key="1">
    <source>
        <dbReference type="EMBL" id="GFH20831.1"/>
    </source>
</evidence>
<name>A0A699ZF79_HAELA</name>
<accession>A0A699ZF79</accession>
<dbReference type="EMBL" id="BLLF01001705">
    <property type="protein sequence ID" value="GFH20831.1"/>
    <property type="molecule type" value="Genomic_DNA"/>
</dbReference>
<gene>
    <name evidence="1" type="ORF">HaLaN_18020</name>
</gene>
<dbReference type="AlphaFoldDB" id="A0A699ZF79"/>
<organism evidence="1 2">
    <name type="scientific">Haematococcus lacustris</name>
    <name type="common">Green alga</name>
    <name type="synonym">Haematococcus pluvialis</name>
    <dbReference type="NCBI Taxonomy" id="44745"/>
    <lineage>
        <taxon>Eukaryota</taxon>
        <taxon>Viridiplantae</taxon>
        <taxon>Chlorophyta</taxon>
        <taxon>core chlorophytes</taxon>
        <taxon>Chlorophyceae</taxon>
        <taxon>CS clade</taxon>
        <taxon>Chlamydomonadales</taxon>
        <taxon>Haematococcaceae</taxon>
        <taxon>Haematococcus</taxon>
    </lineage>
</organism>
<feature type="non-terminal residue" evidence="1">
    <location>
        <position position="69"/>
    </location>
</feature>
<dbReference type="Proteomes" id="UP000485058">
    <property type="component" value="Unassembled WGS sequence"/>
</dbReference>
<reference evidence="1 2" key="1">
    <citation type="submission" date="2020-02" db="EMBL/GenBank/DDBJ databases">
        <title>Draft genome sequence of Haematococcus lacustris strain NIES-144.</title>
        <authorList>
            <person name="Morimoto D."/>
            <person name="Nakagawa S."/>
            <person name="Yoshida T."/>
            <person name="Sawayama S."/>
        </authorList>
    </citation>
    <scope>NUCLEOTIDE SEQUENCE [LARGE SCALE GENOMIC DNA]</scope>
    <source>
        <strain evidence="1 2">NIES-144</strain>
    </source>
</reference>
<feature type="non-terminal residue" evidence="1">
    <location>
        <position position="1"/>
    </location>
</feature>
<protein>
    <submittedName>
        <fullName evidence="1">Uncharacterized protein</fullName>
    </submittedName>
</protein>
<sequence length="69" mass="7406">MSAPALPAVAEQAGGWTLLFAGGTDWAQMGRGIGKGKKDPKSEEERERLYPNLVEPTRLKALAVKLNAL</sequence>
<evidence type="ECO:0000313" key="2">
    <source>
        <dbReference type="Proteomes" id="UP000485058"/>
    </source>
</evidence>
<proteinExistence type="predicted"/>
<comment type="caution">
    <text evidence="1">The sequence shown here is derived from an EMBL/GenBank/DDBJ whole genome shotgun (WGS) entry which is preliminary data.</text>
</comment>